<keyword evidence="5" id="KW-1185">Reference proteome</keyword>
<dbReference type="InterPro" id="IPR031641">
    <property type="entry name" value="PapA_C"/>
</dbReference>
<sequence length="93" mass="10226">MDASLNRRSEVARLVFGVEETQKLLTSCKAKGLKLCGAIAAAAMVATHSSKHLENDQNETYTVATLVDCRKDLDPVLNGHNFGKHFQCYSIPF</sequence>
<dbReference type="GO" id="GO:0016746">
    <property type="term" value="F:acyltransferase activity"/>
    <property type="evidence" value="ECO:0007669"/>
    <property type="project" value="UniProtKB-KW"/>
</dbReference>
<accession>A0AAQ3Q8U3</accession>
<reference evidence="4 5" key="1">
    <citation type="submission" date="2023-10" db="EMBL/GenBank/DDBJ databases">
        <title>Chromosome-scale genome assembly provides insights into flower coloration mechanisms of Canna indica.</title>
        <authorList>
            <person name="Li C."/>
        </authorList>
    </citation>
    <scope>NUCLEOTIDE SEQUENCE [LARGE SCALE GENOMIC DNA]</scope>
    <source>
        <tissue evidence="4">Flower</tissue>
    </source>
</reference>
<dbReference type="SUPFAM" id="SSF52777">
    <property type="entry name" value="CoA-dependent acyltransferases"/>
    <property type="match status" value="1"/>
</dbReference>
<dbReference type="PANTHER" id="PTHR34375:SF2">
    <property type="entry name" value="GATA ZINC FINGER PROTEIN"/>
    <property type="match status" value="1"/>
</dbReference>
<dbReference type="Pfam" id="PF16911">
    <property type="entry name" value="PapA_C"/>
    <property type="match status" value="1"/>
</dbReference>
<keyword evidence="1" id="KW-0808">Transferase</keyword>
<dbReference type="Gene3D" id="3.30.559.30">
    <property type="entry name" value="Nonribosomal peptide synthetase, condensation domain"/>
    <property type="match status" value="1"/>
</dbReference>
<keyword evidence="2" id="KW-0012">Acyltransferase</keyword>
<evidence type="ECO:0000256" key="1">
    <source>
        <dbReference type="ARBA" id="ARBA00022679"/>
    </source>
</evidence>
<name>A0AAQ3Q8U3_9LILI</name>
<dbReference type="PANTHER" id="PTHR34375">
    <property type="entry name" value="GATA ZINC FINGER PROTEIN-RELATED"/>
    <property type="match status" value="1"/>
</dbReference>
<evidence type="ECO:0000313" key="4">
    <source>
        <dbReference type="EMBL" id="WOL03501.1"/>
    </source>
</evidence>
<gene>
    <name evidence="4" type="ORF">Cni_G12221</name>
</gene>
<dbReference type="InterPro" id="IPR023213">
    <property type="entry name" value="CAT-like_dom_sf"/>
</dbReference>
<proteinExistence type="predicted"/>
<dbReference type="Gene3D" id="3.30.559.10">
    <property type="entry name" value="Chloramphenicol acetyltransferase-like domain"/>
    <property type="match status" value="1"/>
</dbReference>
<evidence type="ECO:0000256" key="2">
    <source>
        <dbReference type="ARBA" id="ARBA00023315"/>
    </source>
</evidence>
<dbReference type="EMBL" id="CP136893">
    <property type="protein sequence ID" value="WOL03501.1"/>
    <property type="molecule type" value="Genomic_DNA"/>
</dbReference>
<organism evidence="4 5">
    <name type="scientific">Canna indica</name>
    <name type="common">Indian-shot</name>
    <dbReference type="NCBI Taxonomy" id="4628"/>
    <lineage>
        <taxon>Eukaryota</taxon>
        <taxon>Viridiplantae</taxon>
        <taxon>Streptophyta</taxon>
        <taxon>Embryophyta</taxon>
        <taxon>Tracheophyta</taxon>
        <taxon>Spermatophyta</taxon>
        <taxon>Magnoliopsida</taxon>
        <taxon>Liliopsida</taxon>
        <taxon>Zingiberales</taxon>
        <taxon>Cannaceae</taxon>
        <taxon>Canna</taxon>
    </lineage>
</organism>
<dbReference type="Proteomes" id="UP001327560">
    <property type="component" value="Chromosome 4"/>
</dbReference>
<feature type="domain" description="Phthiocerol/phthiodiolone dimycocerosyl transferase C-terminal" evidence="3">
    <location>
        <begin position="8"/>
        <end position="76"/>
    </location>
</feature>
<dbReference type="AlphaFoldDB" id="A0AAQ3Q8U3"/>
<evidence type="ECO:0000259" key="3">
    <source>
        <dbReference type="Pfam" id="PF16911"/>
    </source>
</evidence>
<protein>
    <recommendedName>
        <fullName evidence="3">Phthiocerol/phthiodiolone dimycocerosyl transferase C-terminal domain-containing protein</fullName>
    </recommendedName>
</protein>
<evidence type="ECO:0000313" key="5">
    <source>
        <dbReference type="Proteomes" id="UP001327560"/>
    </source>
</evidence>